<dbReference type="GeneID" id="101343450"/>
<evidence type="ECO:0000313" key="8">
    <source>
        <dbReference type="RefSeq" id="XP_004382860.1"/>
    </source>
</evidence>
<dbReference type="STRING" id="127582.A0A2Y9DWY8"/>
<evidence type="ECO:0000256" key="4">
    <source>
        <dbReference type="SAM" id="Coils"/>
    </source>
</evidence>
<organism evidence="7 8">
    <name type="scientific">Trichechus manatus latirostris</name>
    <name type="common">Florida manatee</name>
    <dbReference type="NCBI Taxonomy" id="127582"/>
    <lineage>
        <taxon>Eukaryota</taxon>
        <taxon>Metazoa</taxon>
        <taxon>Chordata</taxon>
        <taxon>Craniata</taxon>
        <taxon>Vertebrata</taxon>
        <taxon>Euteleostomi</taxon>
        <taxon>Mammalia</taxon>
        <taxon>Eutheria</taxon>
        <taxon>Afrotheria</taxon>
        <taxon>Sirenia</taxon>
        <taxon>Trichechidae</taxon>
        <taxon>Trichechus</taxon>
    </lineage>
</organism>
<dbReference type="InterPro" id="IPR001870">
    <property type="entry name" value="B30.2/SPRY"/>
</dbReference>
<dbReference type="InParanoid" id="A0A2Y9DWY8"/>
<feature type="domain" description="B box-type" evidence="5">
    <location>
        <begin position="13"/>
        <end position="54"/>
    </location>
</feature>
<evidence type="ECO:0000256" key="3">
    <source>
        <dbReference type="PROSITE-ProRule" id="PRU00024"/>
    </source>
</evidence>
<dbReference type="CDD" id="cd13733">
    <property type="entry name" value="SPRY_PRY_C-I_1"/>
    <property type="match status" value="1"/>
</dbReference>
<dbReference type="Pfam" id="PF13765">
    <property type="entry name" value="PRY"/>
    <property type="match status" value="1"/>
</dbReference>
<dbReference type="InterPro" id="IPR003877">
    <property type="entry name" value="SPRY_dom"/>
</dbReference>
<proteinExistence type="predicted"/>
<evidence type="ECO:0000256" key="1">
    <source>
        <dbReference type="ARBA" id="ARBA00022771"/>
    </source>
</evidence>
<dbReference type="PROSITE" id="PS50119">
    <property type="entry name" value="ZF_BBOX"/>
    <property type="match status" value="1"/>
</dbReference>
<feature type="coiled-coil region" evidence="4">
    <location>
        <begin position="158"/>
        <end position="196"/>
    </location>
</feature>
<dbReference type="SMART" id="SM00589">
    <property type="entry name" value="PRY"/>
    <property type="match status" value="1"/>
</dbReference>
<dbReference type="SMART" id="SM00449">
    <property type="entry name" value="SPRY"/>
    <property type="match status" value="1"/>
</dbReference>
<dbReference type="SUPFAM" id="SSF57845">
    <property type="entry name" value="B-box zinc-binding domain"/>
    <property type="match status" value="1"/>
</dbReference>
<keyword evidence="1 3" id="KW-0863">Zinc-finger</keyword>
<dbReference type="RefSeq" id="XP_004382860.1">
    <property type="nucleotide sequence ID" value="XM_004382803.1"/>
</dbReference>
<keyword evidence="1 3" id="KW-0479">Metal-binding</keyword>
<dbReference type="Pfam" id="PF00643">
    <property type="entry name" value="zf-B_box"/>
    <property type="match status" value="1"/>
</dbReference>
<accession>A0A2Y9DWY8</accession>
<dbReference type="SMART" id="SM00336">
    <property type="entry name" value="BBOX"/>
    <property type="match status" value="1"/>
</dbReference>
<evidence type="ECO:0000259" key="6">
    <source>
        <dbReference type="PROSITE" id="PS50188"/>
    </source>
</evidence>
<gene>
    <name evidence="8" type="primary">TRIML2</name>
</gene>
<feature type="domain" description="B30.2/SPRY" evidence="6">
    <location>
        <begin position="229"/>
        <end position="430"/>
    </location>
</feature>
<dbReference type="InterPro" id="IPR050143">
    <property type="entry name" value="TRIM/RBCC"/>
</dbReference>
<dbReference type="Pfam" id="PF00622">
    <property type="entry name" value="SPRY"/>
    <property type="match status" value="1"/>
</dbReference>
<dbReference type="InterPro" id="IPR003879">
    <property type="entry name" value="Butyrophylin_SPRY"/>
</dbReference>
<dbReference type="FunCoup" id="A0A2Y9DWY8">
    <property type="interactions" value="192"/>
</dbReference>
<dbReference type="InterPro" id="IPR013320">
    <property type="entry name" value="ConA-like_dom_sf"/>
</dbReference>
<dbReference type="CTD" id="205860"/>
<dbReference type="Proteomes" id="UP000248480">
    <property type="component" value="Unplaced"/>
</dbReference>
<dbReference type="InterPro" id="IPR006574">
    <property type="entry name" value="PRY"/>
</dbReference>
<feature type="coiled-coil region" evidence="4">
    <location>
        <begin position="69"/>
        <end position="103"/>
    </location>
</feature>
<keyword evidence="2" id="KW-0862">Zinc</keyword>
<dbReference type="FunFam" id="2.60.120.920:FF:000004">
    <property type="entry name" value="Butyrophilin subfamily 1 member A1"/>
    <property type="match status" value="1"/>
</dbReference>
<reference evidence="8" key="1">
    <citation type="submission" date="2025-08" db="UniProtKB">
        <authorList>
            <consortium name="RefSeq"/>
        </authorList>
    </citation>
    <scope>IDENTIFICATION</scope>
</reference>
<dbReference type="PROSITE" id="PS50188">
    <property type="entry name" value="B302_SPRY"/>
    <property type="match status" value="1"/>
</dbReference>
<dbReference type="Gene3D" id="3.30.160.60">
    <property type="entry name" value="Classic Zinc Finger"/>
    <property type="match status" value="1"/>
</dbReference>
<dbReference type="SUPFAM" id="SSF49899">
    <property type="entry name" value="Concanavalin A-like lectins/glucanases"/>
    <property type="match status" value="1"/>
</dbReference>
<dbReference type="InterPro" id="IPR000315">
    <property type="entry name" value="Znf_B-box"/>
</dbReference>
<name>A0A2Y9DWY8_TRIMA</name>
<dbReference type="KEGG" id="tmu:101343450"/>
<evidence type="ECO:0000259" key="5">
    <source>
        <dbReference type="PROSITE" id="PS50119"/>
    </source>
</evidence>
<dbReference type="PANTHER" id="PTHR24103">
    <property type="entry name" value="E3 UBIQUITIN-PROTEIN LIGASE TRIM"/>
    <property type="match status" value="1"/>
</dbReference>
<evidence type="ECO:0000256" key="2">
    <source>
        <dbReference type="ARBA" id="ARBA00022833"/>
    </source>
</evidence>
<dbReference type="OrthoDB" id="9830878at2759"/>
<evidence type="ECO:0000313" key="7">
    <source>
        <dbReference type="Proteomes" id="UP000248480"/>
    </source>
</evidence>
<sequence>MSERLSLRLQRNIPDFYCEKHLEPPQLFCDDDQVTLCVKCAPSQEHKHHVVYAVGEAAENYQKLFQEMLNTLRKKLEIAQSILADEQERMEIIQEDEQNFKEMIESEYRIRFRLLNEENEMNLLRLHGCFFNLNMKEASLNQLIKFATELEEKPQEILQRLGRLARESMDKLKESEARLSEQIRSLQGVIAELEKKCGEPALAVLHHARYSLERTESLLLQCLEPARITDLSLCQVTGMSPLLRVLQRHITLDPETAHPCLVLYEDLRSVRFGNVQQDAPGHPERFDFSATVLGVECFASGRHYWEVDVGKATNWQLGICKDGASRQEDRPKARADKVLLTRSVMGMDCTLWGFPPLKRISLRAQMHRVGVFIDCDDGQVSFYNVTERSLIYSLSHLPFHGAVRPIFSICIPNEGTSSDSLTICPPQVPSCNATVSPPSSLV</sequence>
<dbReference type="GO" id="GO:0008270">
    <property type="term" value="F:zinc ion binding"/>
    <property type="evidence" value="ECO:0007669"/>
    <property type="project" value="UniProtKB-KW"/>
</dbReference>
<keyword evidence="4" id="KW-0175">Coiled coil</keyword>
<dbReference type="AlphaFoldDB" id="A0A2Y9DWY8"/>
<dbReference type="PRINTS" id="PR01407">
    <property type="entry name" value="BUTYPHLNCDUF"/>
</dbReference>
<protein>
    <submittedName>
        <fullName evidence="8">Probable E3 ubiquitin-protein ligase TRIML2</fullName>
    </submittedName>
</protein>
<dbReference type="InterPro" id="IPR043136">
    <property type="entry name" value="B30.2/SPRY_sf"/>
</dbReference>
<dbReference type="Gene3D" id="2.60.120.920">
    <property type="match status" value="1"/>
</dbReference>
<keyword evidence="7" id="KW-1185">Reference proteome</keyword>